<dbReference type="SUPFAM" id="SSF53822">
    <property type="entry name" value="Periplasmic binding protein-like I"/>
    <property type="match status" value="1"/>
</dbReference>
<sequence precursor="true">MKKLFFVVFLIFSMSVFAEDTIKIGAIFDLTGGTADVGKPYAEGAKDCVRWFNENGGINGKKIELFDVDYSYKVPNALAAYKDFKMKGVVAIHGWGTADTEALTKFVAQDKIPYLSASYSEHLADGKKTPYNFFVGASYSDQTEAALQFIKDNKGKTVAFIYNDTGFGRSPFFPDGENAAKKLGIQLVDKQVVDLKALDATAQMLNLKKSGAEYAIVQETYMATSTILKDAKKNGLTTKFIGLNWTFDKPLIKLAGDAANGFYGVSPFAFWSDTDVEGIKFLRELNKKYHPNVQEREVNYIQGFSSMYVLLSAIKNVKGPITGEAIKNSLESMRNFSTMGLTPPVTFTPDIHKGVRAAKIYQIQNGQIKPVSGVITLQ</sequence>
<dbReference type="RefSeq" id="WP_013451937.1">
    <property type="nucleotide sequence ID" value="NC_014758.1"/>
</dbReference>
<dbReference type="InterPro" id="IPR000709">
    <property type="entry name" value="Leu_Ile_Val-bd"/>
</dbReference>
<dbReference type="EMBL" id="CP002347">
    <property type="protein sequence ID" value="ADR19727.1"/>
    <property type="molecule type" value="Genomic_DNA"/>
</dbReference>
<dbReference type="Gene3D" id="3.40.50.2300">
    <property type="match status" value="2"/>
</dbReference>
<keyword evidence="7" id="KW-0675">Receptor</keyword>
<keyword evidence="2" id="KW-0813">Transport</keyword>
<dbReference type="PRINTS" id="PR00337">
    <property type="entry name" value="LEUILEVALBP"/>
</dbReference>
<reference evidence="7 8" key="2">
    <citation type="journal article" date="2011" name="Stand. Genomic Sci.">
        <title>Complete genome sequence of Calditerrivibrio nitroreducens type strain (Yu37-1).</title>
        <authorList>
            <person name="Pitluck S."/>
            <person name="Sikorski J."/>
            <person name="Zeytun A."/>
            <person name="Lapidus A."/>
            <person name="Nolan M."/>
            <person name="Lucas S."/>
            <person name="Hammon N."/>
            <person name="Deshpande S."/>
            <person name="Cheng J.F."/>
            <person name="Tapia R."/>
            <person name="Han C."/>
            <person name="Goodwin L."/>
            <person name="Liolios K."/>
            <person name="Pagani I."/>
            <person name="Ivanova N."/>
            <person name="Mavromatis K."/>
            <person name="Pati A."/>
            <person name="Chen A."/>
            <person name="Palaniappan K."/>
            <person name="Hauser L."/>
            <person name="Chang Y.J."/>
            <person name="Jeffries C.D."/>
            <person name="Detter J.C."/>
            <person name="Brambilla E."/>
            <person name="Djao O.D."/>
            <person name="Rohde M."/>
            <person name="Spring S."/>
            <person name="Goker M."/>
            <person name="Woyke T."/>
            <person name="Bristow J."/>
            <person name="Eisen J.A."/>
            <person name="Markowitz V."/>
            <person name="Hugenholtz P."/>
            <person name="Kyrpides N.C."/>
            <person name="Klenk H.P."/>
            <person name="Land M."/>
        </authorList>
    </citation>
    <scope>NUCLEOTIDE SEQUENCE [LARGE SCALE GENOMIC DNA]</scope>
    <source>
        <strain evidence="8">DSM 19672 / NBRC 101217 / Yu37-1</strain>
    </source>
</reference>
<dbReference type="GO" id="GO:0006865">
    <property type="term" value="P:amino acid transport"/>
    <property type="evidence" value="ECO:0007669"/>
    <property type="project" value="UniProtKB-KW"/>
</dbReference>
<dbReference type="PANTHER" id="PTHR47235">
    <property type="entry name" value="BLR6548 PROTEIN"/>
    <property type="match status" value="1"/>
</dbReference>
<dbReference type="eggNOG" id="COG0683">
    <property type="taxonomic scope" value="Bacteria"/>
</dbReference>
<keyword evidence="8" id="KW-1185">Reference proteome</keyword>
<evidence type="ECO:0000256" key="5">
    <source>
        <dbReference type="SAM" id="SignalP"/>
    </source>
</evidence>
<dbReference type="Pfam" id="PF13458">
    <property type="entry name" value="Peripla_BP_6"/>
    <property type="match status" value="1"/>
</dbReference>
<feature type="domain" description="Leucine-binding protein" evidence="6">
    <location>
        <begin position="21"/>
        <end position="366"/>
    </location>
</feature>
<dbReference type="HOGENOM" id="CLU_027128_7_3_0"/>
<keyword evidence="3 5" id="KW-0732">Signal</keyword>
<organism evidence="7 8">
    <name type="scientific">Calditerrivibrio nitroreducens (strain DSM 19672 / NBRC 101217 / Yu37-1)</name>
    <dbReference type="NCBI Taxonomy" id="768670"/>
    <lineage>
        <taxon>Bacteria</taxon>
        <taxon>Pseudomonadati</taxon>
        <taxon>Deferribacterota</taxon>
        <taxon>Deferribacteres</taxon>
        <taxon>Deferribacterales</taxon>
        <taxon>Calditerrivibrionaceae</taxon>
    </lineage>
</organism>
<dbReference type="CDD" id="cd06334">
    <property type="entry name" value="PBP1_ABC_ligand_binding-like"/>
    <property type="match status" value="1"/>
</dbReference>
<gene>
    <name evidence="7" type="ordered locus">Calni_1822</name>
</gene>
<dbReference type="InterPro" id="IPR028081">
    <property type="entry name" value="Leu-bd"/>
</dbReference>
<protein>
    <submittedName>
        <fullName evidence="7">Extracellular ligand-binding receptor</fullName>
    </submittedName>
</protein>
<dbReference type="Proteomes" id="UP000007039">
    <property type="component" value="Chromosome"/>
</dbReference>
<dbReference type="AlphaFoldDB" id="E4TGL4"/>
<evidence type="ECO:0000256" key="1">
    <source>
        <dbReference type="ARBA" id="ARBA00010062"/>
    </source>
</evidence>
<name>E4TGL4_CALNY</name>
<evidence type="ECO:0000259" key="6">
    <source>
        <dbReference type="Pfam" id="PF13458"/>
    </source>
</evidence>
<comment type="similarity">
    <text evidence="1">Belongs to the leucine-binding protein family.</text>
</comment>
<evidence type="ECO:0000256" key="2">
    <source>
        <dbReference type="ARBA" id="ARBA00022448"/>
    </source>
</evidence>
<dbReference type="STRING" id="768670.Calni_1822"/>
<dbReference type="PANTHER" id="PTHR47235:SF1">
    <property type="entry name" value="BLR6548 PROTEIN"/>
    <property type="match status" value="1"/>
</dbReference>
<feature type="signal peptide" evidence="5">
    <location>
        <begin position="1"/>
        <end position="18"/>
    </location>
</feature>
<evidence type="ECO:0000313" key="7">
    <source>
        <dbReference type="EMBL" id="ADR19727.1"/>
    </source>
</evidence>
<evidence type="ECO:0000256" key="4">
    <source>
        <dbReference type="ARBA" id="ARBA00022970"/>
    </source>
</evidence>
<dbReference type="KEGG" id="cni:Calni_1822"/>
<proteinExistence type="inferred from homology"/>
<dbReference type="OrthoDB" id="9770729at2"/>
<feature type="chain" id="PRO_5003189724" evidence="5">
    <location>
        <begin position="19"/>
        <end position="378"/>
    </location>
</feature>
<evidence type="ECO:0000313" key="8">
    <source>
        <dbReference type="Proteomes" id="UP000007039"/>
    </source>
</evidence>
<keyword evidence="4" id="KW-0029">Amino-acid transport</keyword>
<reference key="1">
    <citation type="submission" date="2010-11" db="EMBL/GenBank/DDBJ databases">
        <title>The complete genome of chromosome of Calditerrivibrio nitroreducens DSM 19672.</title>
        <authorList>
            <consortium name="US DOE Joint Genome Institute (JGI-PGF)"/>
            <person name="Lucas S."/>
            <person name="Copeland A."/>
            <person name="Lapidus A."/>
            <person name="Bruce D."/>
            <person name="Goodwin L."/>
            <person name="Pitluck S."/>
            <person name="Kyrpides N."/>
            <person name="Mavromatis K."/>
            <person name="Ivanova N."/>
            <person name="Mikhailova N."/>
            <person name="Zeytun A."/>
            <person name="Brettin T."/>
            <person name="Detter J.C."/>
            <person name="Tapia R."/>
            <person name="Han C."/>
            <person name="Land M."/>
            <person name="Hauser L."/>
            <person name="Markowitz V."/>
            <person name="Cheng J.-F."/>
            <person name="Hugenholtz P."/>
            <person name="Woyke T."/>
            <person name="Wu D."/>
            <person name="Spring S."/>
            <person name="Schroeder M."/>
            <person name="Brambilla E."/>
            <person name="Klenk H.-P."/>
            <person name="Eisen J.A."/>
        </authorList>
    </citation>
    <scope>NUCLEOTIDE SEQUENCE [LARGE SCALE GENOMIC DNA]</scope>
    <source>
        <strain>DSM 19672</strain>
    </source>
</reference>
<dbReference type="InterPro" id="IPR028082">
    <property type="entry name" value="Peripla_BP_I"/>
</dbReference>
<evidence type="ECO:0000256" key="3">
    <source>
        <dbReference type="ARBA" id="ARBA00022729"/>
    </source>
</evidence>
<accession>E4TGL4</accession>